<dbReference type="AlphaFoldDB" id="A0A427YGT2"/>
<feature type="compositionally biased region" description="Polar residues" evidence="1">
    <location>
        <begin position="213"/>
        <end position="223"/>
    </location>
</feature>
<comment type="caution">
    <text evidence="2">The sequence shown here is derived from an EMBL/GenBank/DDBJ whole genome shotgun (WGS) entry which is preliminary data.</text>
</comment>
<dbReference type="Proteomes" id="UP000279259">
    <property type="component" value="Unassembled WGS sequence"/>
</dbReference>
<evidence type="ECO:0000256" key="1">
    <source>
        <dbReference type="SAM" id="MobiDB-lite"/>
    </source>
</evidence>
<keyword evidence="3" id="KW-1185">Reference proteome</keyword>
<evidence type="ECO:0000313" key="2">
    <source>
        <dbReference type="EMBL" id="RSH90292.1"/>
    </source>
</evidence>
<feature type="region of interest" description="Disordered" evidence="1">
    <location>
        <begin position="145"/>
        <end position="223"/>
    </location>
</feature>
<feature type="region of interest" description="Disordered" evidence="1">
    <location>
        <begin position="299"/>
        <end position="326"/>
    </location>
</feature>
<sequence length="326" mass="35117">MSASDTNFEDGDVPGYTNGMESFGALRVYNDQVLLGSGTGSVEERSRRASERFGIEISNPSKFFELSRDGEIERGPVLLSKLQVPPADLLDIVTLLNFAVAALVNDDDAEVDYNAWSGVDAMSNPDVLTGWTEVVLNYLSNDADNSMADTEESRSKAPGTVDSDRPSTTAGGSRTAGHAPRQARRRFPNALPRLSSDAASSRAPDPESWPIDSPTQDVQTRAGVSSAFDTEAANTSFPIEDARTPLDRHIEKFIASYTTSFRAFQQNPQAQPTSSPAQIAPEVMSAQLANVDRLMAQLRSSQEEVTGAAPSVGGTIEDDEHSERRA</sequence>
<name>A0A427YGT2_9TREE</name>
<protein>
    <submittedName>
        <fullName evidence="2">Uncharacterized protein</fullName>
    </submittedName>
</protein>
<organism evidence="2 3">
    <name type="scientific">Saitozyma podzolica</name>
    <dbReference type="NCBI Taxonomy" id="1890683"/>
    <lineage>
        <taxon>Eukaryota</taxon>
        <taxon>Fungi</taxon>
        <taxon>Dikarya</taxon>
        <taxon>Basidiomycota</taxon>
        <taxon>Agaricomycotina</taxon>
        <taxon>Tremellomycetes</taxon>
        <taxon>Tremellales</taxon>
        <taxon>Trimorphomycetaceae</taxon>
        <taxon>Saitozyma</taxon>
    </lineage>
</organism>
<dbReference type="OrthoDB" id="10434232at2759"/>
<feature type="compositionally biased region" description="Low complexity" evidence="1">
    <location>
        <begin position="190"/>
        <end position="203"/>
    </location>
</feature>
<reference evidence="2 3" key="1">
    <citation type="submission" date="2018-11" db="EMBL/GenBank/DDBJ databases">
        <title>Genome sequence of Saitozyma podzolica DSM 27192.</title>
        <authorList>
            <person name="Aliyu H."/>
            <person name="Gorte O."/>
            <person name="Ochsenreither K."/>
        </authorList>
    </citation>
    <scope>NUCLEOTIDE SEQUENCE [LARGE SCALE GENOMIC DNA]</scope>
    <source>
        <strain evidence="2 3">DSM 27192</strain>
    </source>
</reference>
<accession>A0A427YGT2</accession>
<dbReference type="EMBL" id="RSCD01000011">
    <property type="protein sequence ID" value="RSH90292.1"/>
    <property type="molecule type" value="Genomic_DNA"/>
</dbReference>
<gene>
    <name evidence="2" type="ORF">EHS25_001626</name>
</gene>
<evidence type="ECO:0000313" key="3">
    <source>
        <dbReference type="Proteomes" id="UP000279259"/>
    </source>
</evidence>
<proteinExistence type="predicted"/>